<evidence type="ECO:0000313" key="14">
    <source>
        <dbReference type="EMBL" id="ROQ89850.1"/>
    </source>
</evidence>
<dbReference type="PANTHER" id="PTHR43622:SF7">
    <property type="entry name" value="3-DEHYDROQUINATE SYNTHASE, CHLOROPLASTIC"/>
    <property type="match status" value="1"/>
</dbReference>
<evidence type="ECO:0000256" key="2">
    <source>
        <dbReference type="ARBA" id="ARBA00001911"/>
    </source>
</evidence>
<evidence type="ECO:0000256" key="3">
    <source>
        <dbReference type="ARBA" id="ARBA00003485"/>
    </source>
</evidence>
<dbReference type="EC" id="4.2.3.4" evidence="5 10"/>
<dbReference type="GO" id="GO:0009073">
    <property type="term" value="P:aromatic amino acid family biosynthetic process"/>
    <property type="evidence" value="ECO:0007669"/>
    <property type="project" value="UniProtKB-KW"/>
</dbReference>
<dbReference type="GO" id="GO:0009423">
    <property type="term" value="P:chorismate biosynthetic process"/>
    <property type="evidence" value="ECO:0007669"/>
    <property type="project" value="UniProtKB-UniRule"/>
</dbReference>
<dbReference type="SUPFAM" id="SSF56796">
    <property type="entry name" value="Dehydroquinate synthase-like"/>
    <property type="match status" value="1"/>
</dbReference>
<dbReference type="Gene3D" id="1.20.1090.10">
    <property type="entry name" value="Dehydroquinate synthase-like - alpha domain"/>
    <property type="match status" value="1"/>
</dbReference>
<name>A0A3N1UMA5_9BACT</name>
<evidence type="ECO:0000256" key="8">
    <source>
        <dbReference type="ARBA" id="ARBA00023141"/>
    </source>
</evidence>
<comment type="pathway">
    <text evidence="4">Metabolic intermediate biosynthesis; chorismate biosynthesis; chorismate from D-erythrose 4-phosphate and phosphoenolpyruvate: step 2/7.</text>
</comment>
<feature type="domain" description="3-dehydroquinate synthase C-terminal" evidence="13">
    <location>
        <begin position="212"/>
        <end position="361"/>
    </location>
</feature>
<comment type="catalytic activity">
    <reaction evidence="1">
        <text>7-phospho-2-dehydro-3-deoxy-D-arabino-heptonate = 3-dehydroquinate + phosphate</text>
        <dbReference type="Rhea" id="RHEA:21968"/>
        <dbReference type="ChEBI" id="CHEBI:32364"/>
        <dbReference type="ChEBI" id="CHEBI:43474"/>
        <dbReference type="ChEBI" id="CHEBI:58394"/>
        <dbReference type="EC" id="4.2.3.4"/>
    </reaction>
</comment>
<comment type="caution">
    <text evidence="14">The sequence shown here is derived from an EMBL/GenBank/DDBJ whole genome shotgun (WGS) entry which is preliminary data.</text>
</comment>
<organism evidence="14 15">
    <name type="scientific">Desulfosoma caldarium</name>
    <dbReference type="NCBI Taxonomy" id="610254"/>
    <lineage>
        <taxon>Bacteria</taxon>
        <taxon>Pseudomonadati</taxon>
        <taxon>Thermodesulfobacteriota</taxon>
        <taxon>Syntrophobacteria</taxon>
        <taxon>Syntrophobacterales</taxon>
        <taxon>Syntrophobacteraceae</taxon>
        <taxon>Desulfosoma</taxon>
    </lineage>
</organism>
<dbReference type="GO" id="GO:0003856">
    <property type="term" value="F:3-dehydroquinate synthase activity"/>
    <property type="evidence" value="ECO:0007669"/>
    <property type="project" value="UniProtKB-UniRule"/>
</dbReference>
<dbReference type="InterPro" id="IPR030960">
    <property type="entry name" value="DHQS/DOIS_N"/>
</dbReference>
<evidence type="ECO:0000256" key="10">
    <source>
        <dbReference type="NCBIfam" id="TIGR01357"/>
    </source>
</evidence>
<evidence type="ECO:0000313" key="15">
    <source>
        <dbReference type="Proteomes" id="UP000276223"/>
    </source>
</evidence>
<evidence type="ECO:0000256" key="9">
    <source>
        <dbReference type="ARBA" id="ARBA00023239"/>
    </source>
</evidence>
<dbReference type="Gene3D" id="3.40.50.1970">
    <property type="match status" value="1"/>
</dbReference>
<dbReference type="RefSeq" id="WP_170161853.1">
    <property type="nucleotide sequence ID" value="NZ_RJVA01000016.1"/>
</dbReference>
<evidence type="ECO:0000259" key="13">
    <source>
        <dbReference type="Pfam" id="PF24621"/>
    </source>
</evidence>
<keyword evidence="15" id="KW-1185">Reference proteome</keyword>
<evidence type="ECO:0000256" key="5">
    <source>
        <dbReference type="ARBA" id="ARBA00013031"/>
    </source>
</evidence>
<feature type="region of interest" description="Disordered" evidence="11">
    <location>
        <begin position="1"/>
        <end position="37"/>
    </location>
</feature>
<keyword evidence="9" id="KW-0456">Lyase</keyword>
<evidence type="ECO:0000256" key="1">
    <source>
        <dbReference type="ARBA" id="ARBA00001393"/>
    </source>
</evidence>
<keyword evidence="6" id="KW-0028">Amino-acid biosynthesis</keyword>
<dbReference type="Pfam" id="PF01761">
    <property type="entry name" value="DHQ_synthase"/>
    <property type="match status" value="1"/>
</dbReference>
<evidence type="ECO:0000259" key="12">
    <source>
        <dbReference type="Pfam" id="PF01761"/>
    </source>
</evidence>
<accession>A0A3N1UMA5</accession>
<reference evidence="14 15" key="1">
    <citation type="submission" date="2018-11" db="EMBL/GenBank/DDBJ databases">
        <title>Genomic Encyclopedia of Type Strains, Phase IV (KMG-IV): sequencing the most valuable type-strain genomes for metagenomic binning, comparative biology and taxonomic classification.</title>
        <authorList>
            <person name="Goeker M."/>
        </authorList>
    </citation>
    <scope>NUCLEOTIDE SEQUENCE [LARGE SCALE GENOMIC DNA]</scope>
    <source>
        <strain evidence="14 15">DSM 22027</strain>
    </source>
</reference>
<gene>
    <name evidence="14" type="ORF">EDC27_2966</name>
</gene>
<evidence type="ECO:0000256" key="11">
    <source>
        <dbReference type="SAM" id="MobiDB-lite"/>
    </source>
</evidence>
<evidence type="ECO:0000256" key="7">
    <source>
        <dbReference type="ARBA" id="ARBA00023027"/>
    </source>
</evidence>
<dbReference type="CDD" id="cd08195">
    <property type="entry name" value="DHQS"/>
    <property type="match status" value="1"/>
</dbReference>
<dbReference type="GO" id="GO:0008652">
    <property type="term" value="P:amino acid biosynthetic process"/>
    <property type="evidence" value="ECO:0007669"/>
    <property type="project" value="UniProtKB-KW"/>
</dbReference>
<dbReference type="Proteomes" id="UP000276223">
    <property type="component" value="Unassembled WGS sequence"/>
</dbReference>
<sequence>MPDNPTPLAGCDAPPLNPVATRPDGQGNALETKAGSIGTGQSPLDGFHVTFAPHGARSLAVWLQEHFPGRHPYIFVDQRVASLWGEILDGQGFGDAWIPWDAREDRKRLDTVEHLARAALSRGADRHSVFVAIGGGVTGDVVGFLASIFMRGVPVVQVPTTLLAQVDSCLGGKTGVDLPEGKNLLGTFHHPQAILVDAVFLKTLPAKEWQNGMAEVIKSALLDDGDLMETLESFAQETKGQGISYPLPHKMIEPIVFQSLSLKARHVATDEKDFGVRQFLNLGHTAGHGLEALSGYALPHGHAVALGMRVAVQMGILMGLTNPDLARRLDRILEAYQLPLKTLLAKDANALLRHIQHDKKKGTGGLTWIVPRDVGRMERRTDISDKIFRDALRVIQPNET</sequence>
<dbReference type="Pfam" id="PF24621">
    <property type="entry name" value="DHQS_C"/>
    <property type="match status" value="1"/>
</dbReference>
<keyword evidence="8" id="KW-0057">Aromatic amino acid biosynthesis</keyword>
<dbReference type="InterPro" id="IPR050071">
    <property type="entry name" value="Dehydroquinate_synthase"/>
</dbReference>
<protein>
    <recommendedName>
        <fullName evidence="5 10">3-dehydroquinate synthase</fullName>
        <ecNumber evidence="5 10">4.2.3.4</ecNumber>
    </recommendedName>
</protein>
<dbReference type="InterPro" id="IPR016037">
    <property type="entry name" value="DHQ_synth_AroB"/>
</dbReference>
<dbReference type="AlphaFoldDB" id="A0A3N1UMA5"/>
<dbReference type="InterPro" id="IPR056179">
    <property type="entry name" value="DHQS_C"/>
</dbReference>
<feature type="domain" description="3-dehydroquinate synthase N-terminal" evidence="12">
    <location>
        <begin position="102"/>
        <end position="210"/>
    </location>
</feature>
<dbReference type="GO" id="GO:0005737">
    <property type="term" value="C:cytoplasm"/>
    <property type="evidence" value="ECO:0007669"/>
    <property type="project" value="InterPro"/>
</dbReference>
<evidence type="ECO:0000256" key="6">
    <source>
        <dbReference type="ARBA" id="ARBA00022605"/>
    </source>
</evidence>
<dbReference type="EMBL" id="RJVA01000016">
    <property type="protein sequence ID" value="ROQ89850.1"/>
    <property type="molecule type" value="Genomic_DNA"/>
</dbReference>
<evidence type="ECO:0000256" key="4">
    <source>
        <dbReference type="ARBA" id="ARBA00004661"/>
    </source>
</evidence>
<comment type="cofactor">
    <cofactor evidence="2">
        <name>NAD(+)</name>
        <dbReference type="ChEBI" id="CHEBI:57540"/>
    </cofactor>
</comment>
<comment type="function">
    <text evidence="3">Catalyzes the conversion of 3-deoxy-D-arabino-heptulosonate 7-phosphate (DAHP) to dehydroquinate (DHQ).</text>
</comment>
<keyword evidence="7" id="KW-0520">NAD</keyword>
<proteinExistence type="predicted"/>
<dbReference type="NCBIfam" id="TIGR01357">
    <property type="entry name" value="aroB"/>
    <property type="match status" value="1"/>
</dbReference>
<dbReference type="PANTHER" id="PTHR43622">
    <property type="entry name" value="3-DEHYDROQUINATE SYNTHASE"/>
    <property type="match status" value="1"/>
</dbReference>